<proteinExistence type="predicted"/>
<evidence type="ECO:0008006" key="3">
    <source>
        <dbReference type="Google" id="ProtNLM"/>
    </source>
</evidence>
<name>A0A0S2HY42_9BACT</name>
<evidence type="ECO:0000313" key="2">
    <source>
        <dbReference type="Proteomes" id="UP000064893"/>
    </source>
</evidence>
<organism evidence="1 2">
    <name type="scientific">Salinivirga cyanobacteriivorans</name>
    <dbReference type="NCBI Taxonomy" id="1307839"/>
    <lineage>
        <taxon>Bacteria</taxon>
        <taxon>Pseudomonadati</taxon>
        <taxon>Bacteroidota</taxon>
        <taxon>Bacteroidia</taxon>
        <taxon>Bacteroidales</taxon>
        <taxon>Salinivirgaceae</taxon>
        <taxon>Salinivirga</taxon>
    </lineage>
</organism>
<sequence>MVSKKQVETYLSDLNYKIDFFCILFRDDRGKNQQTLHDLEISPNQRKEIIKTLKLENYSEGPLEDKMHGILPMWVFGRIVKHQEIYIKVSKGIENSQAVCISFHIAEHPMSYPFKK</sequence>
<dbReference type="OrthoDB" id="1366475at2"/>
<dbReference type="EMBL" id="CP013118">
    <property type="protein sequence ID" value="ALO14970.1"/>
    <property type="molecule type" value="Genomic_DNA"/>
</dbReference>
<dbReference type="PATRIC" id="fig|1307839.3.peg.1409"/>
<evidence type="ECO:0000313" key="1">
    <source>
        <dbReference type="EMBL" id="ALO14970.1"/>
    </source>
</evidence>
<accession>A0A0S2HY42</accession>
<protein>
    <recommendedName>
        <fullName evidence="3">Toxin</fullName>
    </recommendedName>
</protein>
<dbReference type="Proteomes" id="UP000064893">
    <property type="component" value="Chromosome"/>
</dbReference>
<gene>
    <name evidence="1" type="ORF">L21SP5_01317</name>
</gene>
<keyword evidence="2" id="KW-1185">Reference proteome</keyword>
<dbReference type="AlphaFoldDB" id="A0A0S2HY42"/>
<dbReference type="KEGG" id="blq:L21SP5_01317"/>
<reference evidence="1 2" key="1">
    <citation type="submission" date="2015-11" db="EMBL/GenBank/DDBJ databases">
        <title>Description and complete genome sequence of a novel strain predominating in hypersaline microbial mats and representing a new family of the Bacteriodetes phylum.</title>
        <authorList>
            <person name="Spring S."/>
            <person name="Bunk B."/>
            <person name="Sproer C."/>
            <person name="Klenk H.-P."/>
        </authorList>
    </citation>
    <scope>NUCLEOTIDE SEQUENCE [LARGE SCALE GENOMIC DNA]</scope>
    <source>
        <strain evidence="1 2">L21-Spi-D4</strain>
    </source>
</reference>